<dbReference type="HOGENOM" id="CLU_2533519_0_0_1"/>
<dbReference type="GeneID" id="19119703"/>
<dbReference type="AlphaFoldDB" id="W6YVT4"/>
<sequence length="84" mass="9195">KRSAPRNTLLLETLCSWKHPAAFEHGLSLRNLPISLISRTSVNLNLKRPGNLRKDDAERIDRLLGHMIASTGSLDGGCAAAYTI</sequence>
<name>W6YVT4_COCMI</name>
<proteinExistence type="predicted"/>
<evidence type="ECO:0000313" key="1">
    <source>
        <dbReference type="EMBL" id="EUC39629.1"/>
    </source>
</evidence>
<dbReference type="EMBL" id="KI964299">
    <property type="protein sequence ID" value="EUC39629.1"/>
    <property type="molecule type" value="Genomic_DNA"/>
</dbReference>
<dbReference type="KEGG" id="bor:COCMIDRAFT_111020"/>
<reference evidence="1 2" key="1">
    <citation type="journal article" date="2013" name="PLoS Genet.">
        <title>Comparative genome structure, secondary metabolite, and effector coding capacity across Cochliobolus pathogens.</title>
        <authorList>
            <person name="Condon B.J."/>
            <person name="Leng Y."/>
            <person name="Wu D."/>
            <person name="Bushley K.E."/>
            <person name="Ohm R.A."/>
            <person name="Otillar R."/>
            <person name="Martin J."/>
            <person name="Schackwitz W."/>
            <person name="Grimwood J."/>
            <person name="MohdZainudin N."/>
            <person name="Xue C."/>
            <person name="Wang R."/>
            <person name="Manning V.A."/>
            <person name="Dhillon B."/>
            <person name="Tu Z.J."/>
            <person name="Steffenson B.J."/>
            <person name="Salamov A."/>
            <person name="Sun H."/>
            <person name="Lowry S."/>
            <person name="LaButti K."/>
            <person name="Han J."/>
            <person name="Copeland A."/>
            <person name="Lindquist E."/>
            <person name="Barry K."/>
            <person name="Schmutz J."/>
            <person name="Baker S.E."/>
            <person name="Ciuffetti L.M."/>
            <person name="Grigoriev I.V."/>
            <person name="Zhong S."/>
            <person name="Turgeon B.G."/>
        </authorList>
    </citation>
    <scope>NUCLEOTIDE SEQUENCE [LARGE SCALE GENOMIC DNA]</scope>
    <source>
        <strain evidence="1 2">ATCC 44560</strain>
    </source>
</reference>
<gene>
    <name evidence="1" type="ORF">COCMIDRAFT_111020</name>
</gene>
<organism evidence="1 2">
    <name type="scientific">Bipolaris oryzae ATCC 44560</name>
    <dbReference type="NCBI Taxonomy" id="930090"/>
    <lineage>
        <taxon>Eukaryota</taxon>
        <taxon>Fungi</taxon>
        <taxon>Dikarya</taxon>
        <taxon>Ascomycota</taxon>
        <taxon>Pezizomycotina</taxon>
        <taxon>Dothideomycetes</taxon>
        <taxon>Pleosporomycetidae</taxon>
        <taxon>Pleosporales</taxon>
        <taxon>Pleosporineae</taxon>
        <taxon>Pleosporaceae</taxon>
        <taxon>Bipolaris</taxon>
    </lineage>
</organism>
<evidence type="ECO:0000313" key="2">
    <source>
        <dbReference type="Proteomes" id="UP000054032"/>
    </source>
</evidence>
<accession>W6YVT4</accession>
<keyword evidence="2" id="KW-1185">Reference proteome</keyword>
<feature type="non-terminal residue" evidence="1">
    <location>
        <position position="1"/>
    </location>
</feature>
<dbReference type="RefSeq" id="XP_007693852.1">
    <property type="nucleotide sequence ID" value="XM_007695662.1"/>
</dbReference>
<protein>
    <submittedName>
        <fullName evidence="1">Uncharacterized protein</fullName>
    </submittedName>
</protein>
<dbReference type="Proteomes" id="UP000054032">
    <property type="component" value="Unassembled WGS sequence"/>
</dbReference>